<dbReference type="InterPro" id="IPR050109">
    <property type="entry name" value="HTH-type_TetR-like_transc_reg"/>
</dbReference>
<accession>A0A4R2GS28</accession>
<dbReference type="Pfam" id="PF00440">
    <property type="entry name" value="TetR_N"/>
    <property type="match status" value="1"/>
</dbReference>
<keyword evidence="5" id="KW-1185">Reference proteome</keyword>
<dbReference type="EMBL" id="SLWL01000007">
    <property type="protein sequence ID" value="TCO13031.1"/>
    <property type="molecule type" value="Genomic_DNA"/>
</dbReference>
<dbReference type="AlphaFoldDB" id="A0A4R2GS28"/>
<evidence type="ECO:0000256" key="2">
    <source>
        <dbReference type="PROSITE-ProRule" id="PRU00335"/>
    </source>
</evidence>
<dbReference type="Gene3D" id="1.10.357.10">
    <property type="entry name" value="Tetracycline Repressor, domain 2"/>
    <property type="match status" value="1"/>
</dbReference>
<protein>
    <submittedName>
        <fullName evidence="4">TetR family transcriptional regulator</fullName>
    </submittedName>
</protein>
<organism evidence="4 5">
    <name type="scientific">Camelimonas lactis</name>
    <dbReference type="NCBI Taxonomy" id="659006"/>
    <lineage>
        <taxon>Bacteria</taxon>
        <taxon>Pseudomonadati</taxon>
        <taxon>Pseudomonadota</taxon>
        <taxon>Alphaproteobacteria</taxon>
        <taxon>Hyphomicrobiales</taxon>
        <taxon>Chelatococcaceae</taxon>
        <taxon>Camelimonas</taxon>
    </lineage>
</organism>
<evidence type="ECO:0000256" key="1">
    <source>
        <dbReference type="ARBA" id="ARBA00023125"/>
    </source>
</evidence>
<name>A0A4R2GS28_9HYPH</name>
<dbReference type="GO" id="GO:0003700">
    <property type="term" value="F:DNA-binding transcription factor activity"/>
    <property type="evidence" value="ECO:0007669"/>
    <property type="project" value="TreeGrafter"/>
</dbReference>
<dbReference type="GO" id="GO:0000976">
    <property type="term" value="F:transcription cis-regulatory region binding"/>
    <property type="evidence" value="ECO:0007669"/>
    <property type="project" value="TreeGrafter"/>
</dbReference>
<gene>
    <name evidence="4" type="ORF">EV666_10757</name>
</gene>
<dbReference type="InterPro" id="IPR001647">
    <property type="entry name" value="HTH_TetR"/>
</dbReference>
<dbReference type="PANTHER" id="PTHR30055:SF148">
    <property type="entry name" value="TETR-FAMILY TRANSCRIPTIONAL REGULATOR"/>
    <property type="match status" value="1"/>
</dbReference>
<feature type="domain" description="HTH tetR-type" evidence="3">
    <location>
        <begin position="6"/>
        <end position="66"/>
    </location>
</feature>
<dbReference type="PANTHER" id="PTHR30055">
    <property type="entry name" value="HTH-TYPE TRANSCRIPTIONAL REGULATOR RUTR"/>
    <property type="match status" value="1"/>
</dbReference>
<comment type="caution">
    <text evidence="4">The sequence shown here is derived from an EMBL/GenBank/DDBJ whole genome shotgun (WGS) entry which is preliminary data.</text>
</comment>
<dbReference type="InterPro" id="IPR009057">
    <property type="entry name" value="Homeodomain-like_sf"/>
</dbReference>
<sequence>MGRKRIIGCDAVLDAAERVIQREGAVNLTISAVAEEAGVSKATVLYDFKTKHALIGALVTRQMQADDQRLQDCIAVAADAPEVANPELAGRIRFAATMPDTQDRASVMTVCLAMAADDSVRMRIRDFVGKDQKAFLGEGDAVSGLGPLMAFLALQGYLSLTCFDFCTFSPDIREQIFSGIGKLTRMPNTLFDDL</sequence>
<dbReference type="RefSeq" id="WP_132006670.1">
    <property type="nucleotide sequence ID" value="NZ_JBHUNN010000001.1"/>
</dbReference>
<dbReference type="Proteomes" id="UP000294881">
    <property type="component" value="Unassembled WGS sequence"/>
</dbReference>
<evidence type="ECO:0000313" key="5">
    <source>
        <dbReference type="Proteomes" id="UP000294881"/>
    </source>
</evidence>
<keyword evidence="1 2" id="KW-0238">DNA-binding</keyword>
<feature type="DNA-binding region" description="H-T-H motif" evidence="2">
    <location>
        <begin position="29"/>
        <end position="48"/>
    </location>
</feature>
<dbReference type="PRINTS" id="PR00455">
    <property type="entry name" value="HTHTETR"/>
</dbReference>
<dbReference type="OrthoDB" id="6973663at2"/>
<reference evidence="4 5" key="1">
    <citation type="submission" date="2019-03" db="EMBL/GenBank/DDBJ databases">
        <title>Genomic Encyclopedia of Type Strains, Phase IV (KMG-IV): sequencing the most valuable type-strain genomes for metagenomic binning, comparative biology and taxonomic classification.</title>
        <authorList>
            <person name="Goeker M."/>
        </authorList>
    </citation>
    <scope>NUCLEOTIDE SEQUENCE [LARGE SCALE GENOMIC DNA]</scope>
    <source>
        <strain evidence="4 5">DSM 22958</strain>
    </source>
</reference>
<dbReference type="PROSITE" id="PS50977">
    <property type="entry name" value="HTH_TETR_2"/>
    <property type="match status" value="1"/>
</dbReference>
<evidence type="ECO:0000259" key="3">
    <source>
        <dbReference type="PROSITE" id="PS50977"/>
    </source>
</evidence>
<evidence type="ECO:0000313" key="4">
    <source>
        <dbReference type="EMBL" id="TCO13031.1"/>
    </source>
</evidence>
<proteinExistence type="predicted"/>
<dbReference type="SUPFAM" id="SSF46689">
    <property type="entry name" value="Homeodomain-like"/>
    <property type="match status" value="1"/>
</dbReference>